<organism evidence="1 2">
    <name type="scientific">Aeromicrobium halocynthiae</name>
    <dbReference type="NCBI Taxonomy" id="560557"/>
    <lineage>
        <taxon>Bacteria</taxon>
        <taxon>Bacillati</taxon>
        <taxon>Actinomycetota</taxon>
        <taxon>Actinomycetes</taxon>
        <taxon>Propionibacteriales</taxon>
        <taxon>Nocardioidaceae</taxon>
        <taxon>Aeromicrobium</taxon>
    </lineage>
</organism>
<evidence type="ECO:0000313" key="2">
    <source>
        <dbReference type="Proteomes" id="UP001501480"/>
    </source>
</evidence>
<evidence type="ECO:0000313" key="1">
    <source>
        <dbReference type="EMBL" id="GAA2080013.1"/>
    </source>
</evidence>
<dbReference type="Proteomes" id="UP001501480">
    <property type="component" value="Unassembled WGS sequence"/>
</dbReference>
<keyword evidence="2" id="KW-1185">Reference proteome</keyword>
<name>A0ABN2W0R4_9ACTN</name>
<sequence>MKTTSDAAAEEIEAFYRSRAVTPGGTLGEATGPLQPGYVCFVVGPLIERSRLMSRVVADAAVAGVETVYVSAHRRATRVAQEIAASNGVGWPDVPPGLFGVGEPPSTLWQALQDIGPRLGLIAVDDGIALGAPESATREGDGLLHGWQRLARERQLAVIVGAAVLPEEVVDSMLAEDLVIGVTRLRLQEGELDFRVTVSGPRRPTEHLVAQELPDRLRVERAP</sequence>
<gene>
    <name evidence="1" type="ORF">GCM10009821_20380</name>
</gene>
<dbReference type="RefSeq" id="WP_344327707.1">
    <property type="nucleotide sequence ID" value="NZ_BAAAPY010000006.1"/>
</dbReference>
<protein>
    <recommendedName>
        <fullName evidence="3">Recombinase A</fullName>
    </recommendedName>
</protein>
<proteinExistence type="predicted"/>
<evidence type="ECO:0008006" key="3">
    <source>
        <dbReference type="Google" id="ProtNLM"/>
    </source>
</evidence>
<comment type="caution">
    <text evidence="1">The sequence shown here is derived from an EMBL/GenBank/DDBJ whole genome shotgun (WGS) entry which is preliminary data.</text>
</comment>
<dbReference type="EMBL" id="BAAAPY010000006">
    <property type="protein sequence ID" value="GAA2080013.1"/>
    <property type="molecule type" value="Genomic_DNA"/>
</dbReference>
<accession>A0ABN2W0R4</accession>
<reference evidence="1 2" key="1">
    <citation type="journal article" date="2019" name="Int. J. Syst. Evol. Microbiol.">
        <title>The Global Catalogue of Microorganisms (GCM) 10K type strain sequencing project: providing services to taxonomists for standard genome sequencing and annotation.</title>
        <authorList>
            <consortium name="The Broad Institute Genomics Platform"/>
            <consortium name="The Broad Institute Genome Sequencing Center for Infectious Disease"/>
            <person name="Wu L."/>
            <person name="Ma J."/>
        </authorList>
    </citation>
    <scope>NUCLEOTIDE SEQUENCE [LARGE SCALE GENOMIC DNA]</scope>
    <source>
        <strain evidence="1 2">JCM 15749</strain>
    </source>
</reference>